<name>A0A202ECX9_9EURY</name>
<proteinExistence type="predicted"/>
<reference evidence="2 3" key="1">
    <citation type="submission" date="2017-02" db="EMBL/GenBank/DDBJ databases">
        <title>Natronthermophilus aegyptiacus gen. nov.,sp. nov., an aerobic, extremely halophilic alkalithermophilic archaeon isolated from the athalassohaline Wadi An Natrun, Egypt.</title>
        <authorList>
            <person name="Zhao B."/>
        </authorList>
    </citation>
    <scope>NUCLEOTIDE SEQUENCE [LARGE SCALE GENOMIC DNA]</scope>
    <source>
        <strain evidence="2 3">CGMCC 1.3597</strain>
    </source>
</reference>
<gene>
    <name evidence="2" type="ORF">B2G88_04655</name>
</gene>
<keyword evidence="3" id="KW-1185">Reference proteome</keyword>
<comment type="caution">
    <text evidence="2">The sequence shown here is derived from an EMBL/GenBank/DDBJ whole genome shotgun (WGS) entry which is preliminary data.</text>
</comment>
<keyword evidence="1" id="KW-0812">Transmembrane</keyword>
<evidence type="ECO:0000313" key="2">
    <source>
        <dbReference type="EMBL" id="OVE86089.1"/>
    </source>
</evidence>
<evidence type="ECO:0000256" key="1">
    <source>
        <dbReference type="SAM" id="Phobius"/>
    </source>
</evidence>
<dbReference type="AlphaFoldDB" id="A0A202ECX9"/>
<dbReference type="EMBL" id="MWPH01000001">
    <property type="protein sequence ID" value="OVE86089.1"/>
    <property type="molecule type" value="Genomic_DNA"/>
</dbReference>
<keyword evidence="1" id="KW-0472">Membrane</keyword>
<dbReference type="Proteomes" id="UP000196084">
    <property type="component" value="Unassembled WGS sequence"/>
</dbReference>
<organism evidence="2 3">
    <name type="scientific">Natronolimnobius baerhuensis</name>
    <dbReference type="NCBI Taxonomy" id="253108"/>
    <lineage>
        <taxon>Archaea</taxon>
        <taxon>Methanobacteriati</taxon>
        <taxon>Methanobacteriota</taxon>
        <taxon>Stenosarchaea group</taxon>
        <taxon>Halobacteria</taxon>
        <taxon>Halobacteriales</taxon>
        <taxon>Natrialbaceae</taxon>
        <taxon>Natronolimnobius</taxon>
    </lineage>
</organism>
<keyword evidence="1" id="KW-1133">Transmembrane helix</keyword>
<feature type="transmembrane region" description="Helical" evidence="1">
    <location>
        <begin position="54"/>
        <end position="72"/>
    </location>
</feature>
<evidence type="ECO:0000313" key="3">
    <source>
        <dbReference type="Proteomes" id="UP000196084"/>
    </source>
</evidence>
<dbReference type="OrthoDB" id="380925at2157"/>
<dbReference type="RefSeq" id="WP_054862825.1">
    <property type="nucleotide sequence ID" value="NZ_MWPH01000001.1"/>
</dbReference>
<accession>A0A202ECX9</accession>
<sequence length="73" mass="7888">MFTLVALIVGLMFIVFGLAGVHYAPAVVKAQDRLEVALFDSDELEEDERVKITKGTAAVITFVGFGLIVYGLV</sequence>
<protein>
    <submittedName>
        <fullName evidence="2">Uncharacterized protein</fullName>
    </submittedName>
</protein>